<dbReference type="Proteomes" id="UP000280455">
    <property type="component" value="Chromosome"/>
</dbReference>
<organism evidence="1 2">
    <name type="scientific">Pseudomonas chlororaphis subsp. aureofaciens</name>
    <dbReference type="NCBI Taxonomy" id="587851"/>
    <lineage>
        <taxon>Bacteria</taxon>
        <taxon>Pseudomonadati</taxon>
        <taxon>Pseudomonadota</taxon>
        <taxon>Gammaproteobacteria</taxon>
        <taxon>Pseudomonadales</taxon>
        <taxon>Pseudomonadaceae</taxon>
        <taxon>Pseudomonas</taxon>
    </lineage>
</organism>
<evidence type="ECO:0000313" key="1">
    <source>
        <dbReference type="EMBL" id="AZE29499.1"/>
    </source>
</evidence>
<gene>
    <name evidence="1" type="ORF">C4K07_2714</name>
</gene>
<protein>
    <submittedName>
        <fullName evidence="1">Uncharacterized protein</fullName>
    </submittedName>
</protein>
<sequence>MDSMSLLDTEHWRISYRRDAQVERLRQWLASLN</sequence>
<dbReference type="EMBL" id="CP027750">
    <property type="protein sequence ID" value="AZE29499.1"/>
    <property type="molecule type" value="Genomic_DNA"/>
</dbReference>
<proteinExistence type="predicted"/>
<dbReference type="AlphaFoldDB" id="A0AAD0ZI38"/>
<reference evidence="1 2" key="1">
    <citation type="submission" date="2018-03" db="EMBL/GenBank/DDBJ databases">
        <title>Diversity of phytobeneficial traits revealed by whole-genome analysis of worldwide-isolated phenazine-producing Pseudomonas spp.</title>
        <authorList>
            <person name="Biessy A."/>
            <person name="Novinscak A."/>
            <person name="Blom J."/>
            <person name="Leger G."/>
            <person name="Thomashow L.S."/>
            <person name="Cazorla F.M."/>
            <person name="Josic D."/>
            <person name="Filion M."/>
        </authorList>
    </citation>
    <scope>NUCLEOTIDE SEQUENCE [LARGE SCALE GENOMIC DNA]</scope>
    <source>
        <strain evidence="1 2">ChPhzS24</strain>
    </source>
</reference>
<name>A0AAD0ZI38_9PSED</name>
<accession>A0AAD0ZI38</accession>
<evidence type="ECO:0000313" key="2">
    <source>
        <dbReference type="Proteomes" id="UP000280455"/>
    </source>
</evidence>